<evidence type="ECO:0000313" key="3">
    <source>
        <dbReference type="Proteomes" id="UP000094329"/>
    </source>
</evidence>
<name>A0ABX3A3T2_9GAMM</name>
<dbReference type="EMBL" id="MDTU01000001">
    <property type="protein sequence ID" value="ODN43185.1"/>
    <property type="molecule type" value="Genomic_DNA"/>
</dbReference>
<protein>
    <submittedName>
        <fullName evidence="2">Uncharacterized protein</fullName>
    </submittedName>
</protein>
<comment type="caution">
    <text evidence="2">The sequence shown here is derived from an EMBL/GenBank/DDBJ whole genome shotgun (WGS) entry which is preliminary data.</text>
</comment>
<proteinExistence type="predicted"/>
<evidence type="ECO:0000313" key="2">
    <source>
        <dbReference type="EMBL" id="ODN43185.1"/>
    </source>
</evidence>
<keyword evidence="1" id="KW-0732">Signal</keyword>
<accession>A0ABX3A3T2</accession>
<evidence type="ECO:0000256" key="1">
    <source>
        <dbReference type="SAM" id="SignalP"/>
    </source>
</evidence>
<reference evidence="2 3" key="1">
    <citation type="submission" date="2016-08" db="EMBL/GenBank/DDBJ databases">
        <title>Draft genome sequence of Candidatus Piscirickettsia litoralis, from seawater.</title>
        <authorList>
            <person name="Wan X."/>
            <person name="Lee A.J."/>
            <person name="Hou S."/>
            <person name="Donachie S.P."/>
        </authorList>
    </citation>
    <scope>NUCLEOTIDE SEQUENCE [LARGE SCALE GENOMIC DNA]</scope>
    <source>
        <strain evidence="2 3">Y2</strain>
    </source>
</reference>
<organism evidence="2 3">
    <name type="scientific">Piscirickettsia litoralis</name>
    <dbReference type="NCBI Taxonomy" id="1891921"/>
    <lineage>
        <taxon>Bacteria</taxon>
        <taxon>Pseudomonadati</taxon>
        <taxon>Pseudomonadota</taxon>
        <taxon>Gammaproteobacteria</taxon>
        <taxon>Thiotrichales</taxon>
        <taxon>Piscirickettsiaceae</taxon>
        <taxon>Piscirickettsia</taxon>
    </lineage>
</organism>
<dbReference type="Proteomes" id="UP000094329">
    <property type="component" value="Unassembled WGS sequence"/>
</dbReference>
<feature type="signal peptide" evidence="1">
    <location>
        <begin position="1"/>
        <end position="21"/>
    </location>
</feature>
<keyword evidence="3" id="KW-1185">Reference proteome</keyword>
<feature type="chain" id="PRO_5046640007" evidence="1">
    <location>
        <begin position="22"/>
        <end position="113"/>
    </location>
</feature>
<sequence>MRKITVTTVLLCFLQIFQTTAAENVRSKDTSIYSVGGDANWKSSALTEEILAKLPSALTPGVTLHLTSHLSLKVTLEGLLSVESEEEGGEASTNEHLVNLSLNGFLMNVRYTF</sequence>
<gene>
    <name evidence="2" type="ORF">BGC07_09975</name>
</gene>
<dbReference type="RefSeq" id="WP_069312984.1">
    <property type="nucleotide sequence ID" value="NZ_MDTU01000001.1"/>
</dbReference>